<dbReference type="EMBL" id="SPNW01000019">
    <property type="protein sequence ID" value="TIA90443.1"/>
    <property type="molecule type" value="Genomic_DNA"/>
</dbReference>
<dbReference type="Proteomes" id="UP000310189">
    <property type="component" value="Unassembled WGS sequence"/>
</dbReference>
<dbReference type="OrthoDB" id="5953249at2759"/>
<keyword evidence="3" id="KW-1185">Reference proteome</keyword>
<protein>
    <recommendedName>
        <fullName evidence="1">Gfd2/YDR514C-like C-terminal domain-containing protein</fullName>
    </recommendedName>
</protein>
<comment type="caution">
    <text evidence="2">The sequence shown here is derived from an EMBL/GenBank/DDBJ whole genome shotgun (WGS) entry which is preliminary data.</text>
</comment>
<dbReference type="Gene3D" id="3.30.420.10">
    <property type="entry name" value="Ribonuclease H-like superfamily/Ribonuclease H"/>
    <property type="match status" value="1"/>
</dbReference>
<sequence length="402" mass="45588">MAREGDTEQGIHGLYKLTGQLTCSQWTPHVKHDEARTILKEALKGLADERSYIYTEGIGIELKIAIANDGSKRFLIPSQLIEYLRYRLCFENELNVSRLPLPSSESFIDVAHYVQITPTAYTNASELSRDMRLFHRHSKAKKKAAADSQEGAASARDAYYEHVRTDYVDAKKGLQKVRYVAIDVESWELDHRVITELGYSQLKFEDEDEIFTPAHIVIADHTAYNNGNYVVDNKWQFKHGKSETLSLRDTRARLRTLLTPIDDEKVVMVLHGAKNDLLSLDILLQLTGRKYSPQVTTYTIPTAIEVEVLDTKRLLGCMGDNLDGVSLIDLCRILKLSMPRGVFETRDYYHNAGNDAYATLGAFKRFAGGLALERHREQLIPSIQAILTPPVEEEGERMEDVL</sequence>
<dbReference type="GO" id="GO:0005634">
    <property type="term" value="C:nucleus"/>
    <property type="evidence" value="ECO:0007669"/>
    <property type="project" value="TreeGrafter"/>
</dbReference>
<dbReference type="AlphaFoldDB" id="A0A4V4LTQ7"/>
<gene>
    <name evidence="2" type="ORF">E3P99_01553</name>
</gene>
<dbReference type="SUPFAM" id="SSF53098">
    <property type="entry name" value="Ribonuclease H-like"/>
    <property type="match status" value="1"/>
</dbReference>
<dbReference type="InterPro" id="IPR036397">
    <property type="entry name" value="RNaseH_sf"/>
</dbReference>
<feature type="domain" description="Gfd2/YDR514C-like C-terminal" evidence="1">
    <location>
        <begin position="179"/>
        <end position="364"/>
    </location>
</feature>
<reference evidence="2 3" key="1">
    <citation type="submission" date="2019-03" db="EMBL/GenBank/DDBJ databases">
        <title>Sequencing 23 genomes of Wallemia ichthyophaga.</title>
        <authorList>
            <person name="Gostincar C."/>
        </authorList>
    </citation>
    <scope>NUCLEOTIDE SEQUENCE [LARGE SCALE GENOMIC DNA]</scope>
    <source>
        <strain evidence="2 3">EXF-5753</strain>
    </source>
</reference>
<dbReference type="PANTHER" id="PTHR28083:SF1">
    <property type="entry name" value="GOOD FOR FULL DBP5 ACTIVITY PROTEIN 2"/>
    <property type="match status" value="1"/>
</dbReference>
<dbReference type="InterPro" id="IPR040151">
    <property type="entry name" value="Gfd2/YDR514C-like"/>
</dbReference>
<proteinExistence type="predicted"/>
<name>A0A4V4LTQ7_9BASI</name>
<dbReference type="InterPro" id="IPR012337">
    <property type="entry name" value="RNaseH-like_sf"/>
</dbReference>
<dbReference type="GO" id="GO:0003676">
    <property type="term" value="F:nucleic acid binding"/>
    <property type="evidence" value="ECO:0007669"/>
    <property type="project" value="InterPro"/>
</dbReference>
<evidence type="ECO:0000313" key="3">
    <source>
        <dbReference type="Proteomes" id="UP000310189"/>
    </source>
</evidence>
<dbReference type="PANTHER" id="PTHR28083">
    <property type="entry name" value="GOOD FOR FULL DBP5 ACTIVITY PROTEIN 2"/>
    <property type="match status" value="1"/>
</dbReference>
<evidence type="ECO:0000259" key="1">
    <source>
        <dbReference type="Pfam" id="PF21762"/>
    </source>
</evidence>
<dbReference type="Pfam" id="PF21762">
    <property type="entry name" value="DEDDh_C"/>
    <property type="match status" value="1"/>
</dbReference>
<accession>A0A4V4LTQ7</accession>
<organism evidence="2 3">
    <name type="scientific">Wallemia hederae</name>
    <dbReference type="NCBI Taxonomy" id="1540922"/>
    <lineage>
        <taxon>Eukaryota</taxon>
        <taxon>Fungi</taxon>
        <taxon>Dikarya</taxon>
        <taxon>Basidiomycota</taxon>
        <taxon>Wallemiomycotina</taxon>
        <taxon>Wallemiomycetes</taxon>
        <taxon>Wallemiales</taxon>
        <taxon>Wallemiaceae</taxon>
        <taxon>Wallemia</taxon>
    </lineage>
</organism>
<dbReference type="InterPro" id="IPR048519">
    <property type="entry name" value="Gfd2/YDR514C-like_C"/>
</dbReference>
<evidence type="ECO:0000313" key="2">
    <source>
        <dbReference type="EMBL" id="TIA90443.1"/>
    </source>
</evidence>